<evidence type="ECO:0000256" key="5">
    <source>
        <dbReference type="ARBA" id="ARBA00023295"/>
    </source>
</evidence>
<dbReference type="AlphaFoldDB" id="A0A285N2Q9"/>
<keyword evidence="9" id="KW-1185">Reference proteome</keyword>
<evidence type="ECO:0000256" key="2">
    <source>
        <dbReference type="ARBA" id="ARBA00012662"/>
    </source>
</evidence>
<gene>
    <name evidence="8" type="ORF">SAMN06265377_3889</name>
</gene>
<sequence length="467" mass="52862">MNKENNTKLNHKKALLLWSCLILLSNLILAQKDIPIPTPGQVAWQDSEIGVLFHFDIAIPAGDFSPNNTSKKVFDPKLYNPEKLDTDQWIKAAKAAGATYAIFTATHFNGFLQWQSDLYPYGLKQSPWRDGKGDIVGDFVASCRKFGIKPGIYISTHRNFYQGLWGHFVDWGSGKGSKKQEIFNRLAEKMTEEICSRYGDLMQIWYDAGVKLPHEGGPDVLPIFDKYQPNSVFYNSSKRSDHRWVGNEAGYADYPCWSTMPKGDNVSHNAENWKPILGKGDPNGKIWSPAMVDVPLRVQNGVHNWFWSPNQEHGISSTNQLLDMYYNSVGHNSNLLLGVVINPTGLVPDPDMNRLKEFGDEIKYLFSNPLAITSGSGKHLSLKIKKKQKIDHVVLMEDITQGERVREFQVEGRTKSGWKVLAKGSCIGHKYIAKFDKTEVFSLRLVVTKSIAKPFIREFSIYNTDKK</sequence>
<dbReference type="GO" id="GO:0005764">
    <property type="term" value="C:lysosome"/>
    <property type="evidence" value="ECO:0007669"/>
    <property type="project" value="TreeGrafter"/>
</dbReference>
<dbReference type="GO" id="GO:0016139">
    <property type="term" value="P:glycoside catabolic process"/>
    <property type="evidence" value="ECO:0007669"/>
    <property type="project" value="TreeGrafter"/>
</dbReference>
<dbReference type="GO" id="GO:0006004">
    <property type="term" value="P:fucose metabolic process"/>
    <property type="evidence" value="ECO:0007669"/>
    <property type="project" value="TreeGrafter"/>
</dbReference>
<dbReference type="Proteomes" id="UP000219048">
    <property type="component" value="Unassembled WGS sequence"/>
</dbReference>
<dbReference type="GO" id="GO:0004560">
    <property type="term" value="F:alpha-L-fucosidase activity"/>
    <property type="evidence" value="ECO:0007669"/>
    <property type="project" value="InterPro"/>
</dbReference>
<reference evidence="9" key="1">
    <citation type="submission" date="2017-09" db="EMBL/GenBank/DDBJ databases">
        <authorList>
            <person name="Varghese N."/>
            <person name="Submissions S."/>
        </authorList>
    </citation>
    <scope>NUCLEOTIDE SEQUENCE [LARGE SCALE GENOMIC DNA]</scope>
    <source>
        <strain evidence="9">DSM 25885</strain>
    </source>
</reference>
<comment type="similarity">
    <text evidence="1">Belongs to the glycosyl hydrolase 29 family.</text>
</comment>
<evidence type="ECO:0000256" key="6">
    <source>
        <dbReference type="SAM" id="SignalP"/>
    </source>
</evidence>
<evidence type="ECO:0000313" key="9">
    <source>
        <dbReference type="Proteomes" id="UP000219048"/>
    </source>
</evidence>
<dbReference type="InterPro" id="IPR000933">
    <property type="entry name" value="Glyco_hydro_29"/>
</dbReference>
<dbReference type="PANTHER" id="PTHR10030">
    <property type="entry name" value="ALPHA-L-FUCOSIDASE"/>
    <property type="match status" value="1"/>
</dbReference>
<dbReference type="PANTHER" id="PTHR10030:SF37">
    <property type="entry name" value="ALPHA-L-FUCOSIDASE-RELATED"/>
    <property type="match status" value="1"/>
</dbReference>
<dbReference type="OrthoDB" id="9794572at2"/>
<dbReference type="EC" id="3.2.1.51" evidence="2"/>
<accession>A0A285N2Q9</accession>
<dbReference type="InterPro" id="IPR057739">
    <property type="entry name" value="Glyco_hydro_29_N"/>
</dbReference>
<feature type="signal peptide" evidence="6">
    <location>
        <begin position="1"/>
        <end position="30"/>
    </location>
</feature>
<dbReference type="SMART" id="SM00812">
    <property type="entry name" value="Alpha_L_fucos"/>
    <property type="match status" value="1"/>
</dbReference>
<organism evidence="8 9">
    <name type="scientific">Flagellimonas pacifica</name>
    <dbReference type="NCBI Taxonomy" id="1247520"/>
    <lineage>
        <taxon>Bacteria</taxon>
        <taxon>Pseudomonadati</taxon>
        <taxon>Bacteroidota</taxon>
        <taxon>Flavobacteriia</taxon>
        <taxon>Flavobacteriales</taxon>
        <taxon>Flavobacteriaceae</taxon>
        <taxon>Flagellimonas</taxon>
    </lineage>
</organism>
<evidence type="ECO:0000256" key="1">
    <source>
        <dbReference type="ARBA" id="ARBA00007951"/>
    </source>
</evidence>
<evidence type="ECO:0000256" key="3">
    <source>
        <dbReference type="ARBA" id="ARBA00022729"/>
    </source>
</evidence>
<dbReference type="Pfam" id="PF01120">
    <property type="entry name" value="Alpha_L_fucos"/>
    <property type="match status" value="1"/>
</dbReference>
<keyword evidence="4" id="KW-0378">Hydrolase</keyword>
<feature type="chain" id="PRO_5012651054" description="alpha-L-fucosidase" evidence="6">
    <location>
        <begin position="31"/>
        <end position="467"/>
    </location>
</feature>
<protein>
    <recommendedName>
        <fullName evidence="2">alpha-L-fucosidase</fullName>
        <ecNumber evidence="2">3.2.1.51</ecNumber>
    </recommendedName>
</protein>
<dbReference type="RefSeq" id="WP_097047466.1">
    <property type="nucleotide sequence ID" value="NZ_OBEH01000009.1"/>
</dbReference>
<proteinExistence type="inferred from homology"/>
<feature type="domain" description="Glycoside hydrolase family 29 N-terminal" evidence="7">
    <location>
        <begin position="77"/>
        <end position="360"/>
    </location>
</feature>
<dbReference type="Gene3D" id="3.20.20.80">
    <property type="entry name" value="Glycosidases"/>
    <property type="match status" value="1"/>
</dbReference>
<dbReference type="InterPro" id="IPR017853">
    <property type="entry name" value="GH"/>
</dbReference>
<name>A0A285N2Q9_9FLAO</name>
<evidence type="ECO:0000313" key="8">
    <source>
        <dbReference type="EMBL" id="SNZ02031.1"/>
    </source>
</evidence>
<keyword evidence="5" id="KW-0326">Glycosidase</keyword>
<dbReference type="Gene3D" id="2.60.120.260">
    <property type="entry name" value="Galactose-binding domain-like"/>
    <property type="match status" value="1"/>
</dbReference>
<dbReference type="SUPFAM" id="SSF51445">
    <property type="entry name" value="(Trans)glycosidases"/>
    <property type="match status" value="1"/>
</dbReference>
<keyword evidence="3 6" id="KW-0732">Signal</keyword>
<evidence type="ECO:0000259" key="7">
    <source>
        <dbReference type="Pfam" id="PF01120"/>
    </source>
</evidence>
<dbReference type="EMBL" id="OBEH01000009">
    <property type="protein sequence ID" value="SNZ02031.1"/>
    <property type="molecule type" value="Genomic_DNA"/>
</dbReference>
<evidence type="ECO:0000256" key="4">
    <source>
        <dbReference type="ARBA" id="ARBA00022801"/>
    </source>
</evidence>